<evidence type="ECO:0000313" key="2">
    <source>
        <dbReference type="EMBL" id="KAG6961456.1"/>
    </source>
</evidence>
<gene>
    <name evidence="2" type="ORF">JG688_00009058</name>
</gene>
<keyword evidence="1" id="KW-0812">Transmembrane</keyword>
<keyword evidence="3" id="KW-1185">Reference proteome</keyword>
<dbReference type="EMBL" id="JAENGY010000504">
    <property type="protein sequence ID" value="KAG6961456.1"/>
    <property type="molecule type" value="Genomic_DNA"/>
</dbReference>
<reference evidence="2" key="1">
    <citation type="submission" date="2021-01" db="EMBL/GenBank/DDBJ databases">
        <title>Phytophthora aleatoria, a newly-described species from Pinus radiata is distinct from Phytophthora cactorum isolates based on comparative genomics.</title>
        <authorList>
            <person name="Mcdougal R."/>
            <person name="Panda P."/>
            <person name="Williams N."/>
            <person name="Studholme D.J."/>
        </authorList>
    </citation>
    <scope>NUCLEOTIDE SEQUENCE</scope>
    <source>
        <strain evidence="2">NZFS 4037</strain>
    </source>
</reference>
<feature type="transmembrane region" description="Helical" evidence="1">
    <location>
        <begin position="48"/>
        <end position="70"/>
    </location>
</feature>
<proteinExistence type="predicted"/>
<evidence type="ECO:0000256" key="1">
    <source>
        <dbReference type="SAM" id="Phobius"/>
    </source>
</evidence>
<protein>
    <recommendedName>
        <fullName evidence="4">Transmembrane protein</fullName>
    </recommendedName>
</protein>
<sequence>MECIVVTAYLEAAIPFYYTAYILVMMHLPSAPYHTEMNGVTSENVGSTVLPVFIFGLLQVGSFFMLVAMVKRNCGSQVLYHLTFVLEAQRSMIQGKLMIWMVITLCFRVVHFGVDFTFKFDGLDYNF</sequence>
<feature type="transmembrane region" description="Helical" evidence="1">
    <location>
        <begin position="7"/>
        <end position="28"/>
    </location>
</feature>
<name>A0A8J5M6W8_9STRA</name>
<evidence type="ECO:0000313" key="3">
    <source>
        <dbReference type="Proteomes" id="UP000709295"/>
    </source>
</evidence>
<organism evidence="2 3">
    <name type="scientific">Phytophthora aleatoria</name>
    <dbReference type="NCBI Taxonomy" id="2496075"/>
    <lineage>
        <taxon>Eukaryota</taxon>
        <taxon>Sar</taxon>
        <taxon>Stramenopiles</taxon>
        <taxon>Oomycota</taxon>
        <taxon>Peronosporomycetes</taxon>
        <taxon>Peronosporales</taxon>
        <taxon>Peronosporaceae</taxon>
        <taxon>Phytophthora</taxon>
    </lineage>
</organism>
<accession>A0A8J5M6W8</accession>
<dbReference type="Proteomes" id="UP000709295">
    <property type="component" value="Unassembled WGS sequence"/>
</dbReference>
<feature type="transmembrane region" description="Helical" evidence="1">
    <location>
        <begin position="97"/>
        <end position="118"/>
    </location>
</feature>
<evidence type="ECO:0008006" key="4">
    <source>
        <dbReference type="Google" id="ProtNLM"/>
    </source>
</evidence>
<dbReference type="AlphaFoldDB" id="A0A8J5M6W8"/>
<keyword evidence="1" id="KW-1133">Transmembrane helix</keyword>
<comment type="caution">
    <text evidence="2">The sequence shown here is derived from an EMBL/GenBank/DDBJ whole genome shotgun (WGS) entry which is preliminary data.</text>
</comment>
<keyword evidence="1" id="KW-0472">Membrane</keyword>